<dbReference type="InterPro" id="IPR039302">
    <property type="entry name" value="MAP10"/>
</dbReference>
<dbReference type="GO" id="GO:0097431">
    <property type="term" value="C:mitotic spindle pole"/>
    <property type="evidence" value="ECO:0007669"/>
    <property type="project" value="TreeGrafter"/>
</dbReference>
<dbReference type="Proteomes" id="UP000694569">
    <property type="component" value="Unplaced"/>
</dbReference>
<dbReference type="GO" id="GO:0051256">
    <property type="term" value="P:mitotic spindle midzone assembly"/>
    <property type="evidence" value="ECO:0007669"/>
    <property type="project" value="TreeGrafter"/>
</dbReference>
<dbReference type="GeneTree" id="ENSGT00390000008459"/>
<dbReference type="PANTHER" id="PTHR21831">
    <property type="entry name" value="MICROTUBULE-ASSOCIATED PROTEIN 10"/>
    <property type="match status" value="1"/>
</dbReference>
<name>A0A8C5MH37_9ANUR</name>
<feature type="compositionally biased region" description="Basic residues" evidence="1">
    <location>
        <begin position="522"/>
        <end position="532"/>
    </location>
</feature>
<dbReference type="Pfam" id="PF14925">
    <property type="entry name" value="HPHLAWLY"/>
    <property type="match status" value="1"/>
</dbReference>
<dbReference type="GO" id="GO:0008017">
    <property type="term" value="F:microtubule binding"/>
    <property type="evidence" value="ECO:0007669"/>
    <property type="project" value="InterPro"/>
</dbReference>
<organism evidence="3 4">
    <name type="scientific">Leptobrachium leishanense</name>
    <name type="common">Leishan spiny toad</name>
    <dbReference type="NCBI Taxonomy" id="445787"/>
    <lineage>
        <taxon>Eukaryota</taxon>
        <taxon>Metazoa</taxon>
        <taxon>Chordata</taxon>
        <taxon>Craniata</taxon>
        <taxon>Vertebrata</taxon>
        <taxon>Euteleostomi</taxon>
        <taxon>Amphibia</taxon>
        <taxon>Batrachia</taxon>
        <taxon>Anura</taxon>
        <taxon>Pelobatoidea</taxon>
        <taxon>Megophryidae</taxon>
        <taxon>Leptobrachium</taxon>
    </lineage>
</organism>
<dbReference type="Ensembl" id="ENSLLET00000013596.1">
    <property type="protein sequence ID" value="ENSLLEP00000013082.1"/>
    <property type="gene ID" value="ENSLLEG00000008267.1"/>
</dbReference>
<feature type="region of interest" description="Disordered" evidence="1">
    <location>
        <begin position="574"/>
        <end position="600"/>
    </location>
</feature>
<dbReference type="GO" id="GO:1990023">
    <property type="term" value="C:mitotic spindle midzone"/>
    <property type="evidence" value="ECO:0007669"/>
    <property type="project" value="TreeGrafter"/>
</dbReference>
<sequence>MAPGVPGPAVSSGDAECLFSLEFVVHRVKVDYASLALGERPLPVVAFRLLEFPTVLLYPRPGCCDGVEQSESSLGILHLSFDRGKSCLFRQSLLSLHRLLSRVPLYILLLDTRARVPLLLGSCSLSLLQAVTLLRDGNVGVPAPCWRGESGEHPLIDLMGRNVGTISLSYRLLCLGGSVVGHMGLISGQTEQINTRQVDLISSADPAAEKNKPWPSLPKPGAPQPFAETQKEQVPPLRKDQTITTVDDVKESLSDKALPGPTRQQNHPALPMPTSLRTKLLPDLDLQTELEQETNVNCPPLLYYTSDNDRKAASEKLPDGIVVEANESNAGEHEGGHLQLADKCTTKPKTEKDKLRNTQQKELGDICPEPILRQLPLLNALLHELSLLNGQLPLSEEAISSSLARPYKKGTSFEMGQTKSPPLEKSRRNSPAKLKRNKEAFSRPPSALPPCAENLERNKERVKVKPNLTKAEVSSKRKLLYGLTNTFRLRLQQTNPSGLREHERRERCRRDQLELLQQNKSRHKGLLSKTKRSQSASGWAPKGHKIPGHQRGSLDENIETLIQSNKTNTREHFFTQEHQNTPSTKVYDSRGKPVSKLLSQPDGNLKISLLRSSIQSSEVSDQEDKPDSPKFTGSSLSGTYKPNSRSSSNSPNDFIFIVLCLGWRSAALVMGVSHLGAGMLTSSDGDGVGSAQRRLTHQFGE</sequence>
<reference evidence="3" key="2">
    <citation type="submission" date="2025-09" db="UniProtKB">
        <authorList>
            <consortium name="Ensembl"/>
        </authorList>
    </citation>
    <scope>IDENTIFICATION</scope>
</reference>
<protein>
    <recommendedName>
        <fullName evidence="2">Microtubule-associated protein 10 C-terminal domain-containing protein</fullName>
    </recommendedName>
</protein>
<dbReference type="GO" id="GO:0031122">
    <property type="term" value="P:cytoplasmic microtubule organization"/>
    <property type="evidence" value="ECO:0007669"/>
    <property type="project" value="TreeGrafter"/>
</dbReference>
<feature type="compositionally biased region" description="Polar residues" evidence="1">
    <location>
        <begin position="576"/>
        <end position="586"/>
    </location>
</feature>
<dbReference type="AlphaFoldDB" id="A0A8C5MH37"/>
<reference evidence="3" key="1">
    <citation type="submission" date="2025-08" db="UniProtKB">
        <authorList>
            <consortium name="Ensembl"/>
        </authorList>
    </citation>
    <scope>IDENTIFICATION</scope>
</reference>
<feature type="region of interest" description="Disordered" evidence="1">
    <location>
        <begin position="205"/>
        <end position="245"/>
    </location>
</feature>
<dbReference type="OrthoDB" id="69809at2759"/>
<dbReference type="GO" id="GO:0005813">
    <property type="term" value="C:centrosome"/>
    <property type="evidence" value="ECO:0007669"/>
    <property type="project" value="TreeGrafter"/>
</dbReference>
<feature type="region of interest" description="Disordered" evidence="1">
    <location>
        <begin position="254"/>
        <end position="273"/>
    </location>
</feature>
<evidence type="ECO:0000313" key="4">
    <source>
        <dbReference type="Proteomes" id="UP000694569"/>
    </source>
</evidence>
<feature type="compositionally biased region" description="Basic and acidic residues" evidence="1">
    <location>
        <begin position="344"/>
        <end position="356"/>
    </location>
</feature>
<accession>A0A8C5MH37</accession>
<dbReference type="InterPro" id="IPR026679">
    <property type="entry name" value="MAP10_C-term"/>
</dbReference>
<feature type="domain" description="Microtubule-associated protein 10 C-terminal" evidence="2">
    <location>
        <begin position="287"/>
        <end position="579"/>
    </location>
</feature>
<keyword evidence="4" id="KW-1185">Reference proteome</keyword>
<feature type="region of interest" description="Disordered" evidence="1">
    <location>
        <begin position="616"/>
        <end position="648"/>
    </location>
</feature>
<proteinExistence type="predicted"/>
<dbReference type="PANTHER" id="PTHR21831:SF2">
    <property type="entry name" value="MICROTUBULE-ASSOCIATED PROTEIN 10"/>
    <property type="match status" value="1"/>
</dbReference>
<feature type="region of interest" description="Disordered" evidence="1">
    <location>
        <begin position="522"/>
        <end position="555"/>
    </location>
</feature>
<evidence type="ECO:0000259" key="2">
    <source>
        <dbReference type="Pfam" id="PF14925"/>
    </source>
</evidence>
<feature type="compositionally biased region" description="Polar residues" evidence="1">
    <location>
        <begin position="631"/>
        <end position="641"/>
    </location>
</feature>
<feature type="region of interest" description="Disordered" evidence="1">
    <location>
        <begin position="329"/>
        <end position="357"/>
    </location>
</feature>
<evidence type="ECO:0000256" key="1">
    <source>
        <dbReference type="SAM" id="MobiDB-lite"/>
    </source>
</evidence>
<dbReference type="GO" id="GO:0032467">
    <property type="term" value="P:positive regulation of cytokinesis"/>
    <property type="evidence" value="ECO:0007669"/>
    <property type="project" value="TreeGrafter"/>
</dbReference>
<dbReference type="GO" id="GO:0030496">
    <property type="term" value="C:midbody"/>
    <property type="evidence" value="ECO:0007669"/>
    <property type="project" value="TreeGrafter"/>
</dbReference>
<evidence type="ECO:0000313" key="3">
    <source>
        <dbReference type="Ensembl" id="ENSLLEP00000013082.1"/>
    </source>
</evidence>
<dbReference type="GO" id="GO:0005881">
    <property type="term" value="C:cytoplasmic microtubule"/>
    <property type="evidence" value="ECO:0007669"/>
    <property type="project" value="TreeGrafter"/>
</dbReference>
<dbReference type="Pfam" id="PF14924">
    <property type="entry name" value="MAP10_N"/>
    <property type="match status" value="1"/>
</dbReference>
<feature type="region of interest" description="Disordered" evidence="1">
    <location>
        <begin position="410"/>
        <end position="452"/>
    </location>
</feature>